<protein>
    <submittedName>
        <fullName evidence="1">Uncharacterized protein</fullName>
    </submittedName>
</protein>
<sequence length="99" mass="10506">MTDPLDPELKSLLQKWEIDPPAPDMPARLIQTALSHPQEKPWHIVAMENLRRAFTDWQYAIGYKLAALAGCAALGLGIGIAAGESLDVAGVALMAGLGG</sequence>
<dbReference type="AlphaFoldDB" id="A0A1G4QDU1"/>
<name>A0A1G4QDU1_9CAUL</name>
<evidence type="ECO:0000313" key="2">
    <source>
        <dbReference type="Proteomes" id="UP000199150"/>
    </source>
</evidence>
<dbReference type="EMBL" id="FMTS01000001">
    <property type="protein sequence ID" value="SCW42750.1"/>
    <property type="molecule type" value="Genomic_DNA"/>
</dbReference>
<proteinExistence type="predicted"/>
<dbReference type="STRING" id="260084.SAMN02927928_1149"/>
<reference evidence="2" key="1">
    <citation type="submission" date="2016-10" db="EMBL/GenBank/DDBJ databases">
        <authorList>
            <person name="Varghese N."/>
            <person name="Submissions S."/>
        </authorList>
    </citation>
    <scope>NUCLEOTIDE SEQUENCE [LARGE SCALE GENOMIC DNA]</scope>
    <source>
        <strain evidence="2">CGMCC 1.3431</strain>
    </source>
</reference>
<organism evidence="1 2">
    <name type="scientific">Asticcacaulis taihuensis</name>
    <dbReference type="NCBI Taxonomy" id="260084"/>
    <lineage>
        <taxon>Bacteria</taxon>
        <taxon>Pseudomonadati</taxon>
        <taxon>Pseudomonadota</taxon>
        <taxon>Alphaproteobacteria</taxon>
        <taxon>Caulobacterales</taxon>
        <taxon>Caulobacteraceae</taxon>
        <taxon>Asticcacaulis</taxon>
    </lineage>
</organism>
<dbReference type="RefSeq" id="WP_090644713.1">
    <property type="nucleotide sequence ID" value="NZ_CBCRYE010000001.1"/>
</dbReference>
<accession>A0A1G4QDU1</accession>
<evidence type="ECO:0000313" key="1">
    <source>
        <dbReference type="EMBL" id="SCW42750.1"/>
    </source>
</evidence>
<dbReference type="Proteomes" id="UP000199150">
    <property type="component" value="Unassembled WGS sequence"/>
</dbReference>
<keyword evidence="2" id="KW-1185">Reference proteome</keyword>
<gene>
    <name evidence="1" type="ORF">SAMN02927928_1149</name>
</gene>